<comment type="caution">
    <text evidence="8">The sequence shown here is derived from an EMBL/GenBank/DDBJ whole genome shotgun (WGS) entry which is preliminary data.</text>
</comment>
<protein>
    <recommendedName>
        <fullName evidence="7">Radical SAM core domain-containing protein</fullName>
    </recommendedName>
</protein>
<organism evidence="8 9">
    <name type="scientific">Virgisporangium ochraceum</name>
    <dbReference type="NCBI Taxonomy" id="65505"/>
    <lineage>
        <taxon>Bacteria</taxon>
        <taxon>Bacillati</taxon>
        <taxon>Actinomycetota</taxon>
        <taxon>Actinomycetes</taxon>
        <taxon>Micromonosporales</taxon>
        <taxon>Micromonosporaceae</taxon>
        <taxon>Virgisporangium</taxon>
    </lineage>
</organism>
<gene>
    <name evidence="8" type="ORF">Voc01_062510</name>
</gene>
<dbReference type="AlphaFoldDB" id="A0A8J4EE37"/>
<dbReference type="SFLD" id="SFLDS00029">
    <property type="entry name" value="Radical_SAM"/>
    <property type="match status" value="2"/>
</dbReference>
<dbReference type="GO" id="GO:0046872">
    <property type="term" value="F:metal ion binding"/>
    <property type="evidence" value="ECO:0007669"/>
    <property type="project" value="UniProtKB-KW"/>
</dbReference>
<evidence type="ECO:0000256" key="3">
    <source>
        <dbReference type="ARBA" id="ARBA00022723"/>
    </source>
</evidence>
<keyword evidence="4" id="KW-0408">Iron</keyword>
<dbReference type="PANTHER" id="PTHR43273">
    <property type="entry name" value="ANAEROBIC SULFATASE-MATURATING ENZYME HOMOLOG ASLB-RELATED"/>
    <property type="match status" value="1"/>
</dbReference>
<dbReference type="SFLD" id="SFLDG01384">
    <property type="entry name" value="thioether_bond_formation_requi"/>
    <property type="match status" value="1"/>
</dbReference>
<keyword evidence="3" id="KW-0479">Metal-binding</keyword>
<evidence type="ECO:0000259" key="7">
    <source>
        <dbReference type="PROSITE" id="PS51918"/>
    </source>
</evidence>
<evidence type="ECO:0000256" key="6">
    <source>
        <dbReference type="ARBA" id="ARBA00023601"/>
    </source>
</evidence>
<evidence type="ECO:0000256" key="2">
    <source>
        <dbReference type="ARBA" id="ARBA00022691"/>
    </source>
</evidence>
<evidence type="ECO:0000256" key="5">
    <source>
        <dbReference type="ARBA" id="ARBA00023014"/>
    </source>
</evidence>
<dbReference type="SFLD" id="SFLDG01386">
    <property type="entry name" value="main_SPASM_domain-containing"/>
    <property type="match status" value="2"/>
</dbReference>
<dbReference type="SUPFAM" id="SSF102114">
    <property type="entry name" value="Radical SAM enzymes"/>
    <property type="match status" value="1"/>
</dbReference>
<dbReference type="GO" id="GO:0016491">
    <property type="term" value="F:oxidoreductase activity"/>
    <property type="evidence" value="ECO:0007669"/>
    <property type="project" value="InterPro"/>
</dbReference>
<accession>A0A8J4EE37</accession>
<evidence type="ECO:0000313" key="9">
    <source>
        <dbReference type="Proteomes" id="UP000635606"/>
    </source>
</evidence>
<keyword evidence="5" id="KW-0411">Iron-sulfur</keyword>
<feature type="domain" description="Radical SAM core" evidence="7">
    <location>
        <begin position="109"/>
        <end position="332"/>
    </location>
</feature>
<proteinExistence type="inferred from homology"/>
<dbReference type="InterPro" id="IPR023885">
    <property type="entry name" value="4Fe4S-binding_SPASM_dom"/>
</dbReference>
<dbReference type="Gene3D" id="3.20.20.70">
    <property type="entry name" value="Aldolase class I"/>
    <property type="match status" value="1"/>
</dbReference>
<keyword evidence="9" id="KW-1185">Reference proteome</keyword>
<dbReference type="PROSITE" id="PS51918">
    <property type="entry name" value="RADICAL_SAM"/>
    <property type="match status" value="1"/>
</dbReference>
<dbReference type="RefSeq" id="WP_203931213.1">
    <property type="nucleotide sequence ID" value="NZ_BOPH01000088.1"/>
</dbReference>
<evidence type="ECO:0000313" key="8">
    <source>
        <dbReference type="EMBL" id="GIJ71334.1"/>
    </source>
</evidence>
<evidence type="ECO:0000256" key="4">
    <source>
        <dbReference type="ARBA" id="ARBA00023004"/>
    </source>
</evidence>
<dbReference type="EMBL" id="BOPH01000088">
    <property type="protein sequence ID" value="GIJ71334.1"/>
    <property type="molecule type" value="Genomic_DNA"/>
</dbReference>
<sequence>MRYRVAPLPDWDELDGADRIRVGRHYRVPVDGDDVLVIPHGRPGWLRLPPSVVALLAAIDGLDVAGVRASPDFADVSGTLRALYDGGLLYIGGRTGLRAERAQADPATSEPPTALLLKLTGACDMACSYCYDYDAQRWPGRMDLDLARCLIVECLRPGRQLTLMFHGGEPMLRFTQMRDLVEFADRTASTVGATVRYTIQTNGLHFTESAVEFLRRHRFAVGVSLDGPAHVHDRNRIDHGGRGTHQRIAANFDRFPEFMRSEVGYISVIGAGTDAEELDATWRFFRDLGVLTWKLLPADAEGRATGQAETASFRKTFVDFLSARLEAVLDGALDHPYITNLVQLIEPFLTLDRPNMCMKMPCGASTDLLVLDAVGAVRACDCSYHPVFQLLPAGARASEAASQPSGGLVTRGRSTASSMTLRARERWLLDEAPCASCPWLHQCAGTCPARALINNGSLFSIDDLECETRLALFPRILADLSRPNSALRRYHDYAKRRAGPALAAAAAPPR</sequence>
<dbReference type="Pfam" id="PF04055">
    <property type="entry name" value="Radical_SAM"/>
    <property type="match status" value="1"/>
</dbReference>
<comment type="similarity">
    <text evidence="6">Belongs to the radical SAM superfamily. Anaerobic sulfatase-maturating enzyme family.</text>
</comment>
<dbReference type="InterPro" id="IPR058240">
    <property type="entry name" value="rSAM_sf"/>
</dbReference>
<dbReference type="SFLD" id="SFLDG01072">
    <property type="entry name" value="dehydrogenase_like"/>
    <property type="match status" value="1"/>
</dbReference>
<evidence type="ECO:0000256" key="1">
    <source>
        <dbReference type="ARBA" id="ARBA00001966"/>
    </source>
</evidence>
<dbReference type="InterPro" id="IPR013785">
    <property type="entry name" value="Aldolase_TIM"/>
</dbReference>
<dbReference type="NCBIfam" id="TIGR04085">
    <property type="entry name" value="rSAM_more_4Fe4S"/>
    <property type="match status" value="1"/>
</dbReference>
<dbReference type="Proteomes" id="UP000635606">
    <property type="component" value="Unassembled WGS sequence"/>
</dbReference>
<dbReference type="CDD" id="cd01335">
    <property type="entry name" value="Radical_SAM"/>
    <property type="match status" value="1"/>
</dbReference>
<dbReference type="SFLD" id="SFLDG01067">
    <property type="entry name" value="SPASM/twitch_domain_containing"/>
    <property type="match status" value="2"/>
</dbReference>
<name>A0A8J4EE37_9ACTN</name>
<reference evidence="8" key="1">
    <citation type="submission" date="2021-01" db="EMBL/GenBank/DDBJ databases">
        <title>Whole genome shotgun sequence of Virgisporangium ochraceum NBRC 16418.</title>
        <authorList>
            <person name="Komaki H."/>
            <person name="Tamura T."/>
        </authorList>
    </citation>
    <scope>NUCLEOTIDE SEQUENCE</scope>
    <source>
        <strain evidence="8">NBRC 16418</strain>
    </source>
</reference>
<dbReference type="PANTHER" id="PTHR43273:SF3">
    <property type="entry name" value="ANAEROBIC SULFATASE-MATURATING ENZYME HOMOLOG ASLB-RELATED"/>
    <property type="match status" value="1"/>
</dbReference>
<dbReference type="InterPro" id="IPR007197">
    <property type="entry name" value="rSAM"/>
</dbReference>
<dbReference type="InterPro" id="IPR023867">
    <property type="entry name" value="Sulphatase_maturase_rSAM"/>
</dbReference>
<dbReference type="GO" id="GO:0051536">
    <property type="term" value="F:iron-sulfur cluster binding"/>
    <property type="evidence" value="ECO:0007669"/>
    <property type="project" value="UniProtKB-KW"/>
</dbReference>
<comment type="cofactor">
    <cofactor evidence="1">
        <name>[4Fe-4S] cluster</name>
        <dbReference type="ChEBI" id="CHEBI:49883"/>
    </cofactor>
</comment>
<keyword evidence="2" id="KW-0949">S-adenosyl-L-methionine</keyword>